<dbReference type="Pfam" id="PF02371">
    <property type="entry name" value="Transposase_20"/>
    <property type="match status" value="1"/>
</dbReference>
<name>A0ABS2DV07_9BURK</name>
<dbReference type="InterPro" id="IPR002525">
    <property type="entry name" value="Transp_IS110-like_N"/>
</dbReference>
<dbReference type="NCBIfam" id="NF033542">
    <property type="entry name" value="transpos_IS110"/>
    <property type="match status" value="1"/>
</dbReference>
<dbReference type="InterPro" id="IPR047650">
    <property type="entry name" value="Transpos_IS110"/>
</dbReference>
<organism evidence="3 4">
    <name type="scientific">Sutterella massiliensis</name>
    <dbReference type="NCBI Taxonomy" id="1816689"/>
    <lineage>
        <taxon>Bacteria</taxon>
        <taxon>Pseudomonadati</taxon>
        <taxon>Pseudomonadota</taxon>
        <taxon>Betaproteobacteria</taxon>
        <taxon>Burkholderiales</taxon>
        <taxon>Sutterellaceae</taxon>
        <taxon>Sutterella</taxon>
    </lineage>
</organism>
<dbReference type="InterPro" id="IPR003346">
    <property type="entry name" value="Transposase_20"/>
</dbReference>
<reference evidence="3 4" key="1">
    <citation type="journal article" date="2021" name="Sci. Rep.">
        <title>The distribution of antibiotic resistance genes in chicken gut microbiota commensals.</title>
        <authorList>
            <person name="Juricova H."/>
            <person name="Matiasovicova J."/>
            <person name="Kubasova T."/>
            <person name="Cejkova D."/>
            <person name="Rychlik I."/>
        </authorList>
    </citation>
    <scope>NUCLEOTIDE SEQUENCE [LARGE SCALE GENOMIC DNA]</scope>
    <source>
        <strain evidence="3 4">An829</strain>
    </source>
</reference>
<dbReference type="EMBL" id="JACJJC010000135">
    <property type="protein sequence ID" value="MBM6705129.1"/>
    <property type="molecule type" value="Genomic_DNA"/>
</dbReference>
<accession>A0ABS2DV07</accession>
<dbReference type="Proteomes" id="UP000715095">
    <property type="component" value="Unassembled WGS sequence"/>
</dbReference>
<dbReference type="PANTHER" id="PTHR33055">
    <property type="entry name" value="TRANSPOSASE FOR INSERTION SEQUENCE ELEMENT IS1111A"/>
    <property type="match status" value="1"/>
</dbReference>
<proteinExistence type="predicted"/>
<gene>
    <name evidence="3" type="ORF">H6A60_11705</name>
</gene>
<comment type="caution">
    <text evidence="3">The sequence shown here is derived from an EMBL/GenBank/DDBJ whole genome shotgun (WGS) entry which is preliminary data.</text>
</comment>
<evidence type="ECO:0000259" key="2">
    <source>
        <dbReference type="Pfam" id="PF02371"/>
    </source>
</evidence>
<feature type="non-terminal residue" evidence="3">
    <location>
        <position position="271"/>
    </location>
</feature>
<sequence>MPNSTDFQTIVGIDIAKSVFQVYSCDTKTGIVSNEKIKRDRLLEHFTNVPACKIGMEACGSSQYWARKLTALGHTVKLMDPKLVKPFVSHNKSDRADAEGIYHALQQGTRCVPVKNDTERDIDTLLTLRTRLVKLQTGDINHVRGLLAEYGQIMPRSTERFLDEVGNCVNSLEGDAAQAVIEELRLVVDGIRKRAERIKTISSNIAALAKKTKHAANLLTVPGVGIITMAYMCVLLSEPQVYSSGRQFAAFLGLVPMHTGSGGKTITTHIP</sequence>
<dbReference type="PANTHER" id="PTHR33055:SF3">
    <property type="entry name" value="PUTATIVE TRANSPOSASE FOR IS117-RELATED"/>
    <property type="match status" value="1"/>
</dbReference>
<evidence type="ECO:0000313" key="4">
    <source>
        <dbReference type="Proteomes" id="UP000715095"/>
    </source>
</evidence>
<feature type="domain" description="Transposase IS116/IS110/IS902 C-terminal" evidence="2">
    <location>
        <begin position="216"/>
        <end position="266"/>
    </location>
</feature>
<dbReference type="Pfam" id="PF01548">
    <property type="entry name" value="DEDD_Tnp_IS110"/>
    <property type="match status" value="1"/>
</dbReference>
<feature type="domain" description="Transposase IS110-like N-terminal" evidence="1">
    <location>
        <begin position="11"/>
        <end position="150"/>
    </location>
</feature>
<protein>
    <submittedName>
        <fullName evidence="3">IS110 family transposase</fullName>
    </submittedName>
</protein>
<dbReference type="RefSeq" id="WP_205104851.1">
    <property type="nucleotide sequence ID" value="NZ_JACJJC010000135.1"/>
</dbReference>
<keyword evidence="4" id="KW-1185">Reference proteome</keyword>
<evidence type="ECO:0000313" key="3">
    <source>
        <dbReference type="EMBL" id="MBM6705129.1"/>
    </source>
</evidence>
<evidence type="ECO:0000259" key="1">
    <source>
        <dbReference type="Pfam" id="PF01548"/>
    </source>
</evidence>